<dbReference type="GO" id="GO:0005634">
    <property type="term" value="C:nucleus"/>
    <property type="evidence" value="ECO:0007669"/>
    <property type="project" value="UniProtKB-SubCell"/>
</dbReference>
<protein>
    <recommendedName>
        <fullName evidence="8">PHD-type domain-containing protein</fullName>
    </recommendedName>
</protein>
<dbReference type="SUPFAM" id="SSF55729">
    <property type="entry name" value="Acyl-CoA N-acyltransferases (Nat)"/>
    <property type="match status" value="1"/>
</dbReference>
<keyword evidence="4" id="KW-0862">Zinc</keyword>
<dbReference type="InterPro" id="IPR056511">
    <property type="entry name" value="IDM1_C"/>
</dbReference>
<dbReference type="Proteomes" id="UP001327560">
    <property type="component" value="Chromosome 7"/>
</dbReference>
<evidence type="ECO:0000313" key="9">
    <source>
        <dbReference type="EMBL" id="WOL13292.1"/>
    </source>
</evidence>
<feature type="region of interest" description="Disordered" evidence="7">
    <location>
        <begin position="418"/>
        <end position="459"/>
    </location>
</feature>
<dbReference type="SMART" id="SM00249">
    <property type="entry name" value="PHD"/>
    <property type="match status" value="2"/>
</dbReference>
<feature type="region of interest" description="Disordered" evidence="7">
    <location>
        <begin position="636"/>
        <end position="657"/>
    </location>
</feature>
<dbReference type="FunFam" id="3.30.40.10:FF:000494">
    <property type="entry name" value="Acyl-CoA N-acyltransferase with RING/FYVE/PHD-type zinc finger domain"/>
    <property type="match status" value="1"/>
</dbReference>
<proteinExistence type="predicted"/>
<dbReference type="GO" id="GO:0045944">
    <property type="term" value="P:positive regulation of transcription by RNA polymerase II"/>
    <property type="evidence" value="ECO:0007669"/>
    <property type="project" value="TreeGrafter"/>
</dbReference>
<keyword evidence="2" id="KW-0479">Metal-binding</keyword>
<comment type="subcellular location">
    <subcellularLocation>
        <location evidence="1">Nucleus</location>
    </subcellularLocation>
</comment>
<evidence type="ECO:0000313" key="10">
    <source>
        <dbReference type="Proteomes" id="UP001327560"/>
    </source>
</evidence>
<dbReference type="GO" id="GO:0003682">
    <property type="term" value="F:chromatin binding"/>
    <property type="evidence" value="ECO:0007669"/>
    <property type="project" value="TreeGrafter"/>
</dbReference>
<dbReference type="InterPro" id="IPR001965">
    <property type="entry name" value="Znf_PHD"/>
</dbReference>
<dbReference type="InterPro" id="IPR011011">
    <property type="entry name" value="Znf_FYVE_PHD"/>
</dbReference>
<dbReference type="Gene3D" id="3.30.40.10">
    <property type="entry name" value="Zinc/RING finger domain, C3HC4 (zinc finger)"/>
    <property type="match status" value="2"/>
</dbReference>
<dbReference type="GO" id="GO:0000977">
    <property type="term" value="F:RNA polymerase II transcription regulatory region sequence-specific DNA binding"/>
    <property type="evidence" value="ECO:0007669"/>
    <property type="project" value="TreeGrafter"/>
</dbReference>
<evidence type="ECO:0000259" key="8">
    <source>
        <dbReference type="PROSITE" id="PS50016"/>
    </source>
</evidence>
<evidence type="ECO:0000256" key="5">
    <source>
        <dbReference type="ARBA" id="ARBA00023242"/>
    </source>
</evidence>
<keyword evidence="3 6" id="KW-0863">Zinc-finger</keyword>
<reference evidence="9 10" key="1">
    <citation type="submission" date="2023-10" db="EMBL/GenBank/DDBJ databases">
        <title>Chromosome-scale genome assembly provides insights into flower coloration mechanisms of Canna indica.</title>
        <authorList>
            <person name="Li C."/>
        </authorList>
    </citation>
    <scope>NUCLEOTIDE SEQUENCE [LARGE SCALE GENOMIC DNA]</scope>
    <source>
        <tissue evidence="9">Flower</tissue>
    </source>
</reference>
<dbReference type="PROSITE" id="PS50016">
    <property type="entry name" value="ZF_PHD_2"/>
    <property type="match status" value="1"/>
</dbReference>
<dbReference type="InterPro" id="IPR032308">
    <property type="entry name" value="TDBD"/>
</dbReference>
<dbReference type="Pfam" id="PF23209">
    <property type="entry name" value="IDM1_C"/>
    <property type="match status" value="1"/>
</dbReference>
<dbReference type="InterPro" id="IPR059153">
    <property type="entry name" value="NSD_PHD-1st"/>
</dbReference>
<dbReference type="PANTHER" id="PTHR47025">
    <property type="entry name" value="AUTOIMMUNE REGULATOR"/>
    <property type="match status" value="1"/>
</dbReference>
<evidence type="ECO:0000256" key="7">
    <source>
        <dbReference type="SAM" id="MobiDB-lite"/>
    </source>
</evidence>
<sequence length="1130" mass="121908">MADAGGPPDSDEYVIRSGVRSGLKREFTFALRSQALLPASLGRTRSGKPSTAFAAIRETKRPRKSDEDLPEDVAATVVGMDAAPIVVDCDAAPGQVVPSSNGDSVETLVLVDNCSESVAQQTLILIGTEAASPETRPNKPSVTVVHDDEPTAKVVPSANRAAVETVVSVDTCDEPLAEAAPSKMNPLKSPIVLDSDNELKADVPSRNGAAMETLVSVDGPGQSAAESASKQAKPIKVFVRSALRGKVGGLIKSRNRWVEILGSAPESAIVLDDGASCESDGGSLNNGRALENLGIIDCDDKLNDLASKTQSKSYTELAMGDTAEELLLKTSPLTMDIAEPLQGTLTTVNCQDGHLMKDNLPEKSMRRFTRSLLKVPPVDKEGPALLISTVRNGQDICKHDNGFPVQFSRRRFTRSSIKVKEEDSGSGVGAATNSESIGTETAKDGANSLNGSLSSTPNNKMELKMSKKISLTKPPGNVRELLSTGLLEGLPVKYYTSNGKRIELQGVIKGNGILCSCVTCDSSTVVSAYVFEQHAGSTKKHPADFIFLENGYSLHDVVNVCRGAPIDTLESAIQGAIGPVPPKKCYTCQSCKVLFSASRTGKFALLCDTCLESKQPLRSQIPLIGNAVSTRLVRANSTPDTSNNSSKNLSSNKKSSAGRLTRKDLGLHKLVFMSGILPEGTEVGYYVRGKRLLEGYIKDFGIYCRCCSTVVSPSQFEAHAGRAARRKPYNNIYTSNGVSLHELSVSLSRDRKLSATENDDLCSICADGGDLLLCDLCPRAFHKDCVGLPSIPQGDWHCQYCQNLHQRERSVACNDNAIAAGRVAGVDPIEQIFQRSIRIVTTSETDGGGCAICRSHDFSKSKFDDRTVMICDQCEKEYHVGCLREQNMADLKKLPDGEWFCCTDCNRIWNALQEFLRHGAQPLPGWNANVIKRKLEDKAINTAIDVDIRWRLLSGKTDSADSKFLLSRAVAIFHESFDPIVEATTGRDLIPSMVYGRTVRDQDFGGMFCAVLTVGSSVVSAGILRVLGSEVAELPLVATSRDHQGKGYFQSLFSCIEILLGSLNVKHFLLPAAEEAKAIWTNRFGFTKVNSDELQNLLKGARTTVFQGTSMLHKPVPTAEAFLQEKPAAE</sequence>
<dbReference type="FunFam" id="3.30.40.10:FF:000506">
    <property type="entry name" value="Acyl-CoA N-acyltransferase with RING/FYVE/PHD-type zinc finger domain"/>
    <property type="match status" value="1"/>
</dbReference>
<dbReference type="CDD" id="cd15539">
    <property type="entry name" value="PHD1_AIRE"/>
    <property type="match status" value="1"/>
</dbReference>
<evidence type="ECO:0000256" key="3">
    <source>
        <dbReference type="ARBA" id="ARBA00022771"/>
    </source>
</evidence>
<dbReference type="EMBL" id="CP136896">
    <property type="protein sequence ID" value="WOL13292.1"/>
    <property type="molecule type" value="Genomic_DNA"/>
</dbReference>
<keyword evidence="5" id="KW-0539">Nucleus</keyword>
<evidence type="ECO:0000256" key="1">
    <source>
        <dbReference type="ARBA" id="ARBA00004123"/>
    </source>
</evidence>
<dbReference type="PROSITE" id="PS01359">
    <property type="entry name" value="ZF_PHD_1"/>
    <property type="match status" value="1"/>
</dbReference>
<dbReference type="PANTHER" id="PTHR47025:SF2">
    <property type="entry name" value="AUTOIMMUNE REGULATOR"/>
    <property type="match status" value="1"/>
</dbReference>
<dbReference type="InterPro" id="IPR013083">
    <property type="entry name" value="Znf_RING/FYVE/PHD"/>
</dbReference>
<dbReference type="AlphaFoldDB" id="A0AAQ3KX92"/>
<dbReference type="InterPro" id="IPR019786">
    <property type="entry name" value="Zinc_finger_PHD-type_CS"/>
</dbReference>
<gene>
    <name evidence="9" type="ORF">Cni_G22061</name>
</gene>
<dbReference type="Pfam" id="PF23011">
    <property type="entry name" value="PHD-1st_NSD"/>
    <property type="match status" value="1"/>
</dbReference>
<evidence type="ECO:0000256" key="4">
    <source>
        <dbReference type="ARBA" id="ARBA00022833"/>
    </source>
</evidence>
<evidence type="ECO:0000256" key="6">
    <source>
        <dbReference type="PROSITE-ProRule" id="PRU00146"/>
    </source>
</evidence>
<accession>A0AAQ3KX92</accession>
<evidence type="ECO:0000256" key="2">
    <source>
        <dbReference type="ARBA" id="ARBA00022723"/>
    </source>
</evidence>
<feature type="compositionally biased region" description="Low complexity" evidence="7">
    <location>
        <begin position="642"/>
        <end position="655"/>
    </location>
</feature>
<keyword evidence="10" id="KW-1185">Reference proteome</keyword>
<dbReference type="InterPro" id="IPR016181">
    <property type="entry name" value="Acyl_CoA_acyltransferase"/>
</dbReference>
<dbReference type="GO" id="GO:0042393">
    <property type="term" value="F:histone binding"/>
    <property type="evidence" value="ECO:0007669"/>
    <property type="project" value="TreeGrafter"/>
</dbReference>
<feature type="domain" description="PHD-type" evidence="8">
    <location>
        <begin position="759"/>
        <end position="804"/>
    </location>
</feature>
<dbReference type="SUPFAM" id="SSF57903">
    <property type="entry name" value="FYVE/PHD zinc finger"/>
    <property type="match status" value="2"/>
</dbReference>
<feature type="compositionally biased region" description="Polar residues" evidence="7">
    <location>
        <begin position="447"/>
        <end position="459"/>
    </location>
</feature>
<dbReference type="GO" id="GO:0008270">
    <property type="term" value="F:zinc ion binding"/>
    <property type="evidence" value="ECO:0007669"/>
    <property type="project" value="UniProtKB-KW"/>
</dbReference>
<name>A0AAQ3KX92_9LILI</name>
<dbReference type="Pfam" id="PF16135">
    <property type="entry name" value="TDBD"/>
    <property type="match status" value="2"/>
</dbReference>
<organism evidence="9 10">
    <name type="scientific">Canna indica</name>
    <name type="common">Indian-shot</name>
    <dbReference type="NCBI Taxonomy" id="4628"/>
    <lineage>
        <taxon>Eukaryota</taxon>
        <taxon>Viridiplantae</taxon>
        <taxon>Streptophyta</taxon>
        <taxon>Embryophyta</taxon>
        <taxon>Tracheophyta</taxon>
        <taxon>Spermatophyta</taxon>
        <taxon>Magnoliopsida</taxon>
        <taxon>Liliopsida</taxon>
        <taxon>Zingiberales</taxon>
        <taxon>Cannaceae</taxon>
        <taxon>Canna</taxon>
    </lineage>
</organism>
<dbReference type="InterPro" id="IPR019787">
    <property type="entry name" value="Znf_PHD-finger"/>
</dbReference>